<name>A0ABR4Y5M1_9VIBR</name>
<reference evidence="4 5" key="1">
    <citation type="submission" date="2014-10" db="EMBL/GenBank/DDBJ databases">
        <title>Genome sequencing of Vibrio variabilis T01.</title>
        <authorList>
            <person name="Chan K.-G."/>
            <person name="Mohamad N.I."/>
        </authorList>
    </citation>
    <scope>NUCLEOTIDE SEQUENCE [LARGE SCALE GENOMIC DNA]</scope>
    <source>
        <strain evidence="4 5">T01</strain>
    </source>
</reference>
<dbReference type="Pfam" id="PF25137">
    <property type="entry name" value="ADH_Fe_C"/>
    <property type="match status" value="1"/>
</dbReference>
<feature type="domain" description="Fe-containing alcohol dehydrogenase-like C-terminal" evidence="3">
    <location>
        <begin position="187"/>
        <end position="378"/>
    </location>
</feature>
<feature type="domain" description="Alcohol dehydrogenase iron-type/glycerol dehydrogenase GldA" evidence="2">
    <location>
        <begin position="8"/>
        <end position="173"/>
    </location>
</feature>
<dbReference type="RefSeq" id="WP_038136946.1">
    <property type="nucleotide sequence ID" value="NZ_JRWM01000073.1"/>
</dbReference>
<dbReference type="PANTHER" id="PTHR43633">
    <property type="entry name" value="ALCOHOL DEHYDROGENASE YQHD"/>
    <property type="match status" value="1"/>
</dbReference>
<evidence type="ECO:0000259" key="2">
    <source>
        <dbReference type="Pfam" id="PF00465"/>
    </source>
</evidence>
<accession>A0ABR4Y5M1</accession>
<keyword evidence="1" id="KW-0560">Oxidoreductase</keyword>
<evidence type="ECO:0000259" key="3">
    <source>
        <dbReference type="Pfam" id="PF25137"/>
    </source>
</evidence>
<evidence type="ECO:0000313" key="4">
    <source>
        <dbReference type="EMBL" id="KHA58661.1"/>
    </source>
</evidence>
<dbReference type="Pfam" id="PF00465">
    <property type="entry name" value="Fe-ADH"/>
    <property type="match status" value="1"/>
</dbReference>
<protein>
    <submittedName>
        <fullName evidence="4">Aldehyde reductase</fullName>
    </submittedName>
</protein>
<comment type="caution">
    <text evidence="4">The sequence shown here is derived from an EMBL/GenBank/DDBJ whole genome shotgun (WGS) entry which is preliminary data.</text>
</comment>
<organism evidence="4 5">
    <name type="scientific">Vibrio variabilis</name>
    <dbReference type="NCBI Taxonomy" id="990271"/>
    <lineage>
        <taxon>Bacteria</taxon>
        <taxon>Pseudomonadati</taxon>
        <taxon>Pseudomonadota</taxon>
        <taxon>Gammaproteobacteria</taxon>
        <taxon>Vibrionales</taxon>
        <taxon>Vibrionaceae</taxon>
        <taxon>Vibrio</taxon>
    </lineage>
</organism>
<dbReference type="Proteomes" id="UP000030520">
    <property type="component" value="Unassembled WGS sequence"/>
</dbReference>
<dbReference type="CDD" id="cd08187">
    <property type="entry name" value="BDH"/>
    <property type="match status" value="1"/>
</dbReference>
<dbReference type="PANTHER" id="PTHR43633:SF1">
    <property type="entry name" value="ALCOHOL DEHYDROGENASE YQHD"/>
    <property type="match status" value="1"/>
</dbReference>
<gene>
    <name evidence="4" type="ORF">NL53_20655</name>
</gene>
<dbReference type="Gene3D" id="1.20.1090.10">
    <property type="entry name" value="Dehydroquinate synthase-like - alpha domain"/>
    <property type="match status" value="1"/>
</dbReference>
<evidence type="ECO:0000256" key="1">
    <source>
        <dbReference type="ARBA" id="ARBA00023002"/>
    </source>
</evidence>
<dbReference type="InterPro" id="IPR001670">
    <property type="entry name" value="ADH_Fe/GldA"/>
</dbReference>
<dbReference type="Gene3D" id="3.40.50.1970">
    <property type="match status" value="1"/>
</dbReference>
<dbReference type="SUPFAM" id="SSF56796">
    <property type="entry name" value="Dehydroquinate synthase-like"/>
    <property type="match status" value="1"/>
</dbReference>
<keyword evidence="5" id="KW-1185">Reference proteome</keyword>
<dbReference type="InterPro" id="IPR056798">
    <property type="entry name" value="ADH_Fe_C"/>
</dbReference>
<sequence>MQFSYANPTQIFFGQGQISSITQPLPNDAKVLVIYGGGSIKRNGVYDQVTKTLADYEWYEFSGVEPNPTKETLDKAVAIVKEKSIDFILAVGGGSVIDGSKYVAAASHYDGDGWDILTGQYQVSSAVSLGAILTLPATGSESNMGAVITKAETHTKLAFLSPFVQPKFAVLDPDVMKTLPEKQLLNGIVDAWVHVCEQYLTSQHGAMVQDGYAETLLKTLKSLGDSFDQRDNDQWRANLMWSANQALNGLIGSGVPQDWATHMIGHEMTALWGVDHARSLAIVQPSLLRHQIEAKRAKLEQMGINVFGLQHSTDLAEKTIDAIEQFYASMNVDTQFSDYESTKAQAVDAVVTQLSEHGMTKLGEHQQIGLEESRQILEQAIA</sequence>
<dbReference type="InterPro" id="IPR044731">
    <property type="entry name" value="BDH-like"/>
</dbReference>
<evidence type="ECO:0000313" key="5">
    <source>
        <dbReference type="Proteomes" id="UP000030520"/>
    </source>
</evidence>
<dbReference type="EMBL" id="JRWM01000073">
    <property type="protein sequence ID" value="KHA58661.1"/>
    <property type="molecule type" value="Genomic_DNA"/>
</dbReference>
<proteinExistence type="predicted"/>